<protein>
    <submittedName>
        <fullName evidence="2">Uncharacterized protein</fullName>
    </submittedName>
</protein>
<sequence length="204" mass="22662">MSDTVLTARGLSSLAANIRRRHEDEICGILCDGDCEICAPTANKYHFEDEASRRWAANKLTVPRDPAEEGDDYTPEEWIEIHCELWKMRIAGSKDDRTTLQRFLHSARQLKHSKAFVSTVWKLAGHNSETVKFPDGKPVGTAVGYGDIAVHHTSSNSDGDEEQDIPLGEILFDDDDDDIVVAMSSEDEGPPFPAGFDPNPNKIH</sequence>
<dbReference type="AlphaFoldDB" id="A0A0F9YBW1"/>
<reference evidence="2" key="1">
    <citation type="journal article" date="2015" name="Nature">
        <title>Complex archaea that bridge the gap between prokaryotes and eukaryotes.</title>
        <authorList>
            <person name="Spang A."/>
            <person name="Saw J.H."/>
            <person name="Jorgensen S.L."/>
            <person name="Zaremba-Niedzwiedzka K."/>
            <person name="Martijn J."/>
            <person name="Lind A.E."/>
            <person name="van Eijk R."/>
            <person name="Schleper C."/>
            <person name="Guy L."/>
            <person name="Ettema T.J."/>
        </authorList>
    </citation>
    <scope>NUCLEOTIDE SEQUENCE</scope>
</reference>
<comment type="caution">
    <text evidence="2">The sequence shown here is derived from an EMBL/GenBank/DDBJ whole genome shotgun (WGS) entry which is preliminary data.</text>
</comment>
<feature type="region of interest" description="Disordered" evidence="1">
    <location>
        <begin position="183"/>
        <end position="204"/>
    </location>
</feature>
<accession>A0A0F9YBW1</accession>
<evidence type="ECO:0000256" key="1">
    <source>
        <dbReference type="SAM" id="MobiDB-lite"/>
    </source>
</evidence>
<name>A0A0F9YBW1_9ZZZZ</name>
<evidence type="ECO:0000313" key="2">
    <source>
        <dbReference type="EMBL" id="KKO01989.1"/>
    </source>
</evidence>
<proteinExistence type="predicted"/>
<organism evidence="2">
    <name type="scientific">marine sediment metagenome</name>
    <dbReference type="NCBI Taxonomy" id="412755"/>
    <lineage>
        <taxon>unclassified sequences</taxon>
        <taxon>metagenomes</taxon>
        <taxon>ecological metagenomes</taxon>
    </lineage>
</organism>
<dbReference type="EMBL" id="LAZR01000033">
    <property type="protein sequence ID" value="KKO01989.1"/>
    <property type="molecule type" value="Genomic_DNA"/>
</dbReference>
<gene>
    <name evidence="2" type="ORF">LCGC14_0113440</name>
</gene>